<dbReference type="SMART" id="SM00448">
    <property type="entry name" value="REC"/>
    <property type="match status" value="1"/>
</dbReference>
<dbReference type="InterPro" id="IPR005467">
    <property type="entry name" value="His_kinase_dom"/>
</dbReference>
<dbReference type="InterPro" id="IPR003594">
    <property type="entry name" value="HATPase_dom"/>
</dbReference>
<dbReference type="CDD" id="cd00156">
    <property type="entry name" value="REC"/>
    <property type="match status" value="1"/>
</dbReference>
<dbReference type="SUPFAM" id="SSF55874">
    <property type="entry name" value="ATPase domain of HSP90 chaperone/DNA topoisomerase II/histidine kinase"/>
    <property type="match status" value="1"/>
</dbReference>
<reference evidence="11" key="1">
    <citation type="submission" date="2019-03" db="EMBL/GenBank/DDBJ databases">
        <authorList>
            <person name="Hao L."/>
        </authorList>
    </citation>
    <scope>NUCLEOTIDE SEQUENCE</scope>
</reference>
<dbReference type="Gene3D" id="3.30.450.20">
    <property type="entry name" value="PAS domain"/>
    <property type="match status" value="3"/>
</dbReference>
<evidence type="ECO:0000256" key="2">
    <source>
        <dbReference type="ARBA" id="ARBA00012438"/>
    </source>
</evidence>
<dbReference type="PROSITE" id="PS50110">
    <property type="entry name" value="RESPONSE_REGULATORY"/>
    <property type="match status" value="1"/>
</dbReference>
<dbReference type="Pfam" id="PF08448">
    <property type="entry name" value="PAS_4"/>
    <property type="match status" value="1"/>
</dbReference>
<dbReference type="CDD" id="cd00082">
    <property type="entry name" value="HisKA"/>
    <property type="match status" value="1"/>
</dbReference>
<dbReference type="Pfam" id="PF00072">
    <property type="entry name" value="Response_reg"/>
    <property type="match status" value="1"/>
</dbReference>
<keyword evidence="6" id="KW-0175">Coiled coil</keyword>
<evidence type="ECO:0000256" key="1">
    <source>
        <dbReference type="ARBA" id="ARBA00000085"/>
    </source>
</evidence>
<evidence type="ECO:0000259" key="7">
    <source>
        <dbReference type="PROSITE" id="PS50109"/>
    </source>
</evidence>
<dbReference type="InterPro" id="IPR035965">
    <property type="entry name" value="PAS-like_dom_sf"/>
</dbReference>
<dbReference type="EMBL" id="CAADRM010000132">
    <property type="protein sequence ID" value="VFU17471.1"/>
    <property type="molecule type" value="Genomic_DNA"/>
</dbReference>
<dbReference type="SMART" id="SM00388">
    <property type="entry name" value="HisKA"/>
    <property type="match status" value="1"/>
</dbReference>
<dbReference type="GO" id="GO:0000155">
    <property type="term" value="F:phosphorelay sensor kinase activity"/>
    <property type="evidence" value="ECO:0007669"/>
    <property type="project" value="InterPro"/>
</dbReference>
<proteinExistence type="predicted"/>
<dbReference type="Gene3D" id="3.30.565.10">
    <property type="entry name" value="Histidine kinase-like ATPase, C-terminal domain"/>
    <property type="match status" value="1"/>
</dbReference>
<dbReference type="SMART" id="SM00091">
    <property type="entry name" value="PAS"/>
    <property type="match status" value="3"/>
</dbReference>
<dbReference type="PANTHER" id="PTHR43304">
    <property type="entry name" value="PHYTOCHROME-LIKE PROTEIN CPH1"/>
    <property type="match status" value="1"/>
</dbReference>
<dbReference type="SUPFAM" id="SSF47384">
    <property type="entry name" value="Homodimeric domain of signal transducing histidine kinase"/>
    <property type="match status" value="1"/>
</dbReference>
<organism evidence="11">
    <name type="scientific">anaerobic digester metagenome</name>
    <dbReference type="NCBI Taxonomy" id="1263854"/>
    <lineage>
        <taxon>unclassified sequences</taxon>
        <taxon>metagenomes</taxon>
        <taxon>ecological metagenomes</taxon>
    </lineage>
</organism>
<feature type="domain" description="PAS" evidence="9">
    <location>
        <begin position="42"/>
        <end position="88"/>
    </location>
</feature>
<dbReference type="Pfam" id="PF13426">
    <property type="entry name" value="PAS_9"/>
    <property type="match status" value="2"/>
</dbReference>
<feature type="domain" description="PAC" evidence="10">
    <location>
        <begin position="370"/>
        <end position="422"/>
    </location>
</feature>
<dbReference type="Gene3D" id="1.10.287.130">
    <property type="match status" value="1"/>
</dbReference>
<evidence type="ECO:0000259" key="9">
    <source>
        <dbReference type="PROSITE" id="PS50112"/>
    </source>
</evidence>
<dbReference type="CDD" id="cd00130">
    <property type="entry name" value="PAS"/>
    <property type="match status" value="3"/>
</dbReference>
<dbReference type="InterPro" id="IPR001610">
    <property type="entry name" value="PAC"/>
</dbReference>
<dbReference type="InterPro" id="IPR000700">
    <property type="entry name" value="PAS-assoc_C"/>
</dbReference>
<feature type="coiled-coil region" evidence="6">
    <location>
        <begin position="1"/>
        <end position="35"/>
    </location>
</feature>
<dbReference type="SUPFAM" id="SSF55785">
    <property type="entry name" value="PYP-like sensor domain (PAS domain)"/>
    <property type="match status" value="3"/>
</dbReference>
<evidence type="ECO:0000259" key="8">
    <source>
        <dbReference type="PROSITE" id="PS50110"/>
    </source>
</evidence>
<dbReference type="SMART" id="SM00086">
    <property type="entry name" value="PAC"/>
    <property type="match status" value="2"/>
</dbReference>
<dbReference type="InterPro" id="IPR036097">
    <property type="entry name" value="HisK_dim/P_sf"/>
</dbReference>
<keyword evidence="3" id="KW-0597">Phosphoprotein</keyword>
<dbReference type="PANTHER" id="PTHR43304:SF1">
    <property type="entry name" value="PAC DOMAIN-CONTAINING PROTEIN"/>
    <property type="match status" value="1"/>
</dbReference>
<dbReference type="PROSITE" id="PS50109">
    <property type="entry name" value="HIS_KIN"/>
    <property type="match status" value="1"/>
</dbReference>
<dbReference type="InterPro" id="IPR013656">
    <property type="entry name" value="PAS_4"/>
</dbReference>
<name>A0A485M683_9ZZZZ</name>
<evidence type="ECO:0000313" key="11">
    <source>
        <dbReference type="EMBL" id="VFU17471.1"/>
    </source>
</evidence>
<accession>A0A485M683</accession>
<dbReference type="AlphaFoldDB" id="A0A485M683"/>
<dbReference type="SUPFAM" id="SSF52172">
    <property type="entry name" value="CheY-like"/>
    <property type="match status" value="1"/>
</dbReference>
<protein>
    <recommendedName>
        <fullName evidence="2">histidine kinase</fullName>
        <ecNumber evidence="2">2.7.13.3</ecNumber>
    </recommendedName>
</protein>
<feature type="domain" description="PAS" evidence="9">
    <location>
        <begin position="297"/>
        <end position="367"/>
    </location>
</feature>
<keyword evidence="4 11" id="KW-0808">Transferase</keyword>
<dbReference type="EC" id="2.7.13.3" evidence="2"/>
<evidence type="ECO:0000259" key="10">
    <source>
        <dbReference type="PROSITE" id="PS50113"/>
    </source>
</evidence>
<feature type="domain" description="PAS" evidence="9">
    <location>
        <begin position="172"/>
        <end position="213"/>
    </location>
</feature>
<dbReference type="PROSITE" id="PS50113">
    <property type="entry name" value="PAC"/>
    <property type="match status" value="2"/>
</dbReference>
<evidence type="ECO:0000256" key="5">
    <source>
        <dbReference type="ARBA" id="ARBA00022777"/>
    </source>
</evidence>
<dbReference type="Pfam" id="PF00512">
    <property type="entry name" value="HisKA"/>
    <property type="match status" value="1"/>
</dbReference>
<gene>
    <name evidence="11" type="ORF">SCFA_660086</name>
</gene>
<dbReference type="SMART" id="SM00387">
    <property type="entry name" value="HATPase_c"/>
    <property type="match status" value="1"/>
</dbReference>
<evidence type="ECO:0000256" key="6">
    <source>
        <dbReference type="SAM" id="Coils"/>
    </source>
</evidence>
<feature type="domain" description="Histidine kinase" evidence="7">
    <location>
        <begin position="481"/>
        <end position="703"/>
    </location>
</feature>
<dbReference type="InterPro" id="IPR036890">
    <property type="entry name" value="HATPase_C_sf"/>
</dbReference>
<evidence type="ECO:0000256" key="3">
    <source>
        <dbReference type="ARBA" id="ARBA00022553"/>
    </source>
</evidence>
<feature type="domain" description="Response regulatory" evidence="8">
    <location>
        <begin position="722"/>
        <end position="838"/>
    </location>
</feature>
<dbReference type="InterPro" id="IPR052162">
    <property type="entry name" value="Sensor_kinase/Photoreceptor"/>
</dbReference>
<feature type="domain" description="PAC" evidence="10">
    <location>
        <begin position="244"/>
        <end position="296"/>
    </location>
</feature>
<dbReference type="NCBIfam" id="TIGR00229">
    <property type="entry name" value="sensory_box"/>
    <property type="match status" value="3"/>
</dbReference>
<dbReference type="PROSITE" id="PS50112">
    <property type="entry name" value="PAS"/>
    <property type="match status" value="3"/>
</dbReference>
<keyword evidence="5" id="KW-0418">Kinase</keyword>
<dbReference type="InterPro" id="IPR001789">
    <property type="entry name" value="Sig_transdc_resp-reg_receiver"/>
</dbReference>
<sequence>MDMKKTSQEQLETRLREAEVRIAELEEALARYQTAQRDSEPQTEKYERLFASFPLGITITDEHGTIVKVNDEAGRLLGLPREEHEGKTITSPSWRVFRSDGTPMPAEEFPGVRALMERRIVENVVMGIKQKGGGIRWINVAAAPLTQKGFGVAIVYNDFTRGHKAEEDLVRSEERYRKLFEEDLTGNVIAAADGRILVCNPSFVDIFGFEGREEALASNICDLHLNPESFDRFTSALRERKKLISYTGRRRRRDGKIIYIMENAVGRFDENGELIDYKAYVFDITERKRFEERLRESEERFRIMADSSPLMIWVADENGEIQFVNSSYREFFRMSLEEIRGKRWRGLLHPIDMDAYVDAFLRAVSEKGPFHAMGRMRCFNGQWRWIESYGNPRFSPEGRFLGLVCTSQDVTEREQAQKDLLRYRDHLEELVRERTDELEGRNRKLGEEIIERLKAEEERRKAVEQLAHTGKIEALGRFAGGIAHDLNNMLYPIIIEAESLLDEMPSDTPWHQTVQQIITAAYRQRDLVKQILSFSRRSEQWFAPISIKPLISETLAFVRSSLPSTIEIKQHIDAVNDAIIGDASQIQQVIMNLCKNAADALPSQSGVVEIGLENTRLAQAEGHPEIKAGEYLRLSVRDSGKGMTPEVMKHIFEPFYTTKEVGKGIGMGLSVIHGIARDHGGAITVESEPGKGSRFSVFFPLTGERPAAGEPHTWSGRRAQGNILLVDDERPILSSVSKALKRLGYSVTVAADGVEAFDLFSPDPDSFDLVMTDLTMPRMNGVALAAKIREVRPDVPIILCTGFNDIITDQEARSKGVTGLIFKPVGTADLDMAIGAALKARSAP</sequence>
<dbReference type="Gene3D" id="3.40.50.2300">
    <property type="match status" value="1"/>
</dbReference>
<dbReference type="InterPro" id="IPR003661">
    <property type="entry name" value="HisK_dim/P_dom"/>
</dbReference>
<dbReference type="InterPro" id="IPR000014">
    <property type="entry name" value="PAS"/>
</dbReference>
<evidence type="ECO:0000256" key="4">
    <source>
        <dbReference type="ARBA" id="ARBA00022679"/>
    </source>
</evidence>
<dbReference type="InterPro" id="IPR011006">
    <property type="entry name" value="CheY-like_superfamily"/>
</dbReference>
<comment type="catalytic activity">
    <reaction evidence="1">
        <text>ATP + protein L-histidine = ADP + protein N-phospho-L-histidine.</text>
        <dbReference type="EC" id="2.7.13.3"/>
    </reaction>
</comment>
<dbReference type="InterPro" id="IPR004358">
    <property type="entry name" value="Sig_transdc_His_kin-like_C"/>
</dbReference>
<dbReference type="Pfam" id="PF02518">
    <property type="entry name" value="HATPase_c"/>
    <property type="match status" value="1"/>
</dbReference>
<dbReference type="PRINTS" id="PR00344">
    <property type="entry name" value="BCTRLSENSOR"/>
</dbReference>